<dbReference type="Proteomes" id="UP001281410">
    <property type="component" value="Unassembled WGS sequence"/>
</dbReference>
<dbReference type="PANTHER" id="PTHR33116:SF86">
    <property type="entry name" value="REVERSE TRANSCRIPTASE DOMAIN-CONTAINING PROTEIN"/>
    <property type="match status" value="1"/>
</dbReference>
<gene>
    <name evidence="2" type="ORF">Dsin_008134</name>
</gene>
<dbReference type="InterPro" id="IPR036691">
    <property type="entry name" value="Endo/exonu/phosph_ase_sf"/>
</dbReference>
<keyword evidence="3" id="KW-1185">Reference proteome</keyword>
<evidence type="ECO:0000313" key="3">
    <source>
        <dbReference type="Proteomes" id="UP001281410"/>
    </source>
</evidence>
<name>A0AAE0B1U9_9ROSI</name>
<dbReference type="EMBL" id="JANJYJ010000002">
    <property type="protein sequence ID" value="KAK3228272.1"/>
    <property type="molecule type" value="Genomic_DNA"/>
</dbReference>
<evidence type="ECO:0000313" key="2">
    <source>
        <dbReference type="EMBL" id="KAK3228272.1"/>
    </source>
</evidence>
<reference evidence="2" key="1">
    <citation type="journal article" date="2023" name="Plant J.">
        <title>Genome sequences and population genomics provide insights into the demographic history, inbreeding, and mutation load of two 'living fossil' tree species of Dipteronia.</title>
        <authorList>
            <person name="Feng Y."/>
            <person name="Comes H.P."/>
            <person name="Chen J."/>
            <person name="Zhu S."/>
            <person name="Lu R."/>
            <person name="Zhang X."/>
            <person name="Li P."/>
            <person name="Qiu J."/>
            <person name="Olsen K.M."/>
            <person name="Qiu Y."/>
        </authorList>
    </citation>
    <scope>NUCLEOTIDE SEQUENCE</scope>
    <source>
        <strain evidence="2">NBL</strain>
    </source>
</reference>
<dbReference type="Gene3D" id="3.60.10.10">
    <property type="entry name" value="Endonuclease/exonuclease/phosphatase"/>
    <property type="match status" value="1"/>
</dbReference>
<accession>A0AAE0B1U9</accession>
<sequence length="946" mass="108622">MVSNIRFSWDLLRLLRNTDTLPWVCGGDFNELLSRNEKKRGSDRSFVGLSQFREAVDECDLVDLGFSGPRFTWNNRRDGKDSIQKRLDRPILLICSTVTWYKRNIERCFRFEQFWLKENDIGNVIETAWSVRGHSLSTEDLKGKLDQCASNMLEWSKLYFGNLQKQIGEKNREIEHLYKKSGYPGIMNSIRVLEKEVEGLLDCNEIYWKQRSRADWLQTGDRNSKFFHLKASARKKKNTITSLLDTNGRPQKATDSVKSQLNEDQREALNSVFSAEEVREAIFSLSLTKAPCLNGFQAIFFQKFWGTVGGEVTRVCLSILNGEKSAERFNKTNVVMIPKVNNPTKIRDFRPISLCNVIYKEKTGRYGQMALKLDMSNAYHRVEWPFLEAAMVKMKFPPKLIKLIIDCISSSKLFFLLNDDNILFSKASSASGYRIRKILGIFKKASGQQINFQKTKVTFSPSVAASTMRDIQLIFGIADSNSQDMYLGFLSMVGMNKRILFKDIKDRVWKKMRGWKDNYFSFGGKEILIKAVVQAIPTFSMTKVLKAKYFKECDFLKAPAKSSCSHIWRSLVWGRELLSKGLRWTVGDGESISVFNDQWIPRPSTFKPITCDPCPDVRVAALIDRPMRGWRLDKLTQLLIPVDMAVIPGIPVSWRGGQDSLRWHYDKKGEYTVKSWYMLGLSEKHSNSASNPSSMHRWWNSLWKLCLPPKVRVFVWRACLDVLFSVENLWKRKIVDLPRCPRCKAKSESSTRALFDCKAARKIWKGTSFGALLVKVRNFPVLDVFQRVATQVGLEDFELFCMVTWAIWEDRNAQLNCVKGSDPGMVVTWVKDRLEEFQISRKAFSYVVVPPVFRTLTDWISPPPGQLKINMGVSLRSNSNSIGIGVTIRDDRGKVLVARSNCLFGSFNAEVSPFMALREGLMLARFYNFHIQVAKVSSAKMVSELY</sequence>
<dbReference type="AlphaFoldDB" id="A0AAE0B1U9"/>
<dbReference type="PANTHER" id="PTHR33116">
    <property type="entry name" value="REVERSE TRANSCRIPTASE ZINC-BINDING DOMAIN-CONTAINING PROTEIN-RELATED-RELATED"/>
    <property type="match status" value="1"/>
</dbReference>
<dbReference type="InterPro" id="IPR026960">
    <property type="entry name" value="RVT-Znf"/>
</dbReference>
<dbReference type="Pfam" id="PF13966">
    <property type="entry name" value="zf-RVT"/>
    <property type="match status" value="1"/>
</dbReference>
<evidence type="ECO:0000259" key="1">
    <source>
        <dbReference type="Pfam" id="PF13966"/>
    </source>
</evidence>
<comment type="caution">
    <text evidence="2">The sequence shown here is derived from an EMBL/GenBank/DDBJ whole genome shotgun (WGS) entry which is preliminary data.</text>
</comment>
<organism evidence="2 3">
    <name type="scientific">Dipteronia sinensis</name>
    <dbReference type="NCBI Taxonomy" id="43782"/>
    <lineage>
        <taxon>Eukaryota</taxon>
        <taxon>Viridiplantae</taxon>
        <taxon>Streptophyta</taxon>
        <taxon>Embryophyta</taxon>
        <taxon>Tracheophyta</taxon>
        <taxon>Spermatophyta</taxon>
        <taxon>Magnoliopsida</taxon>
        <taxon>eudicotyledons</taxon>
        <taxon>Gunneridae</taxon>
        <taxon>Pentapetalae</taxon>
        <taxon>rosids</taxon>
        <taxon>malvids</taxon>
        <taxon>Sapindales</taxon>
        <taxon>Sapindaceae</taxon>
        <taxon>Hippocastanoideae</taxon>
        <taxon>Acereae</taxon>
        <taxon>Dipteronia</taxon>
    </lineage>
</organism>
<protein>
    <recommendedName>
        <fullName evidence="1">Reverse transcriptase zinc-binding domain-containing protein</fullName>
    </recommendedName>
</protein>
<feature type="domain" description="Reverse transcriptase zinc-binding" evidence="1">
    <location>
        <begin position="671"/>
        <end position="764"/>
    </location>
</feature>
<dbReference type="SUPFAM" id="SSF56219">
    <property type="entry name" value="DNase I-like"/>
    <property type="match status" value="1"/>
</dbReference>
<proteinExistence type="predicted"/>